<gene>
    <name evidence="1" type="ORF">SCD_n03124</name>
</gene>
<keyword evidence="1" id="KW-0614">Plasmid</keyword>
<organism evidence="1 2">
    <name type="scientific">Sulfuricella denitrificans (strain DSM 22764 / NBRC 105220 / skB26)</name>
    <dbReference type="NCBI Taxonomy" id="1163617"/>
    <lineage>
        <taxon>Bacteria</taxon>
        <taxon>Pseudomonadati</taxon>
        <taxon>Pseudomonadota</taxon>
        <taxon>Betaproteobacteria</taxon>
        <taxon>Nitrosomonadales</taxon>
        <taxon>Sulfuricellaceae</taxon>
        <taxon>Sulfuricella</taxon>
    </lineage>
</organism>
<dbReference type="AlphaFoldDB" id="S6AE50"/>
<accession>S6AE50</accession>
<name>S6AE50_SULDS</name>
<dbReference type="Proteomes" id="UP000015559">
    <property type="component" value="Plasmid pSCD"/>
</dbReference>
<dbReference type="EMBL" id="AP013067">
    <property type="protein sequence ID" value="BAN36923.1"/>
    <property type="molecule type" value="Genomic_DNA"/>
</dbReference>
<reference evidence="1 2" key="1">
    <citation type="journal article" date="2012" name="Appl. Environ. Microbiol.">
        <title>Draft genome sequence of a psychrotolerant sulfur-oxidizing bacterium, Sulfuricella denitrificans skB26, and proteomic insights into cold adaptation.</title>
        <authorList>
            <person name="Watanabe T."/>
            <person name="Kojima H."/>
            <person name="Fukui M."/>
        </authorList>
    </citation>
    <scope>NUCLEOTIDE SEQUENCE [LARGE SCALE GENOMIC DNA]</scope>
    <source>
        <strain evidence="2">skB26</strain>
        <plasmid evidence="1 2">pSCD</plasmid>
    </source>
</reference>
<evidence type="ECO:0000313" key="1">
    <source>
        <dbReference type="EMBL" id="BAN36923.1"/>
    </source>
</evidence>
<proteinExistence type="predicted"/>
<protein>
    <submittedName>
        <fullName evidence="1">Uncharacterized protein</fullName>
    </submittedName>
</protein>
<geneLocation type="plasmid" evidence="1 2">
    <name>pSCD</name>
</geneLocation>
<keyword evidence="2" id="KW-1185">Reference proteome</keyword>
<sequence length="59" mass="6452">MVVVSLFCYACTRRYPAGTPGEVIKDAKGNGRWCCEKCASAKREAAKRKKSPSQSPKNS</sequence>
<dbReference type="KEGG" id="sdr:SCD_n03124"/>
<evidence type="ECO:0000313" key="2">
    <source>
        <dbReference type="Proteomes" id="UP000015559"/>
    </source>
</evidence>
<dbReference type="HOGENOM" id="CLU_2959141_0_0_4"/>